<dbReference type="EnsemblMetazoa" id="G5647.2">
    <property type="protein sequence ID" value="G5647.2:cds"/>
    <property type="gene ID" value="G5647"/>
</dbReference>
<dbReference type="EnsemblMetazoa" id="G5647.1">
    <property type="protein sequence ID" value="G5647.1:cds"/>
    <property type="gene ID" value="G5647"/>
</dbReference>
<keyword evidence="2" id="KW-0472">Membrane</keyword>
<feature type="compositionally biased region" description="Basic and acidic residues" evidence="1">
    <location>
        <begin position="112"/>
        <end position="123"/>
    </location>
</feature>
<keyword evidence="4" id="KW-1185">Reference proteome</keyword>
<keyword evidence="2" id="KW-0812">Transmembrane</keyword>
<feature type="transmembrane region" description="Helical" evidence="2">
    <location>
        <begin position="6"/>
        <end position="23"/>
    </location>
</feature>
<keyword evidence="2" id="KW-1133">Transmembrane helix</keyword>
<organism evidence="3 4">
    <name type="scientific">Magallana gigas</name>
    <name type="common">Pacific oyster</name>
    <name type="synonym">Crassostrea gigas</name>
    <dbReference type="NCBI Taxonomy" id="29159"/>
    <lineage>
        <taxon>Eukaryota</taxon>
        <taxon>Metazoa</taxon>
        <taxon>Spiralia</taxon>
        <taxon>Lophotrochozoa</taxon>
        <taxon>Mollusca</taxon>
        <taxon>Bivalvia</taxon>
        <taxon>Autobranchia</taxon>
        <taxon>Pteriomorphia</taxon>
        <taxon>Ostreida</taxon>
        <taxon>Ostreoidea</taxon>
        <taxon>Ostreidae</taxon>
        <taxon>Magallana</taxon>
    </lineage>
</organism>
<dbReference type="Proteomes" id="UP000005408">
    <property type="component" value="Unassembled WGS sequence"/>
</dbReference>
<feature type="compositionally biased region" description="Basic residues" evidence="1">
    <location>
        <begin position="62"/>
        <end position="72"/>
    </location>
</feature>
<name>A0A8W8NG29_MAGGI</name>
<evidence type="ECO:0000256" key="1">
    <source>
        <dbReference type="SAM" id="MobiDB-lite"/>
    </source>
</evidence>
<proteinExistence type="predicted"/>
<protein>
    <submittedName>
        <fullName evidence="3">Uncharacterized protein</fullName>
    </submittedName>
</protein>
<evidence type="ECO:0000256" key="2">
    <source>
        <dbReference type="SAM" id="Phobius"/>
    </source>
</evidence>
<evidence type="ECO:0000313" key="4">
    <source>
        <dbReference type="Proteomes" id="UP000005408"/>
    </source>
</evidence>
<reference evidence="3" key="1">
    <citation type="submission" date="2022-08" db="UniProtKB">
        <authorList>
            <consortium name="EnsemblMetazoa"/>
        </authorList>
    </citation>
    <scope>IDENTIFICATION</scope>
    <source>
        <strain evidence="3">05x7-T-G4-1.051#20</strain>
    </source>
</reference>
<sequence>MLFLELILTASAVTLAVFSCITLKRKFGKESMKTPSVSTLIKRFDTGESNEPAGTTVTSPPRRTKTKAKSHHLQSAPLTQNKHISGAPPRSPSPFRKCTEPPQRYEPPIKPNESEHSYRESTTSDHVYIELC</sequence>
<evidence type="ECO:0000313" key="3">
    <source>
        <dbReference type="EnsemblMetazoa" id="G5647.2:cds"/>
    </source>
</evidence>
<accession>A0A8W8NG29</accession>
<feature type="region of interest" description="Disordered" evidence="1">
    <location>
        <begin position="42"/>
        <end position="125"/>
    </location>
</feature>
<dbReference type="AlphaFoldDB" id="A0A8W8NG29"/>
<feature type="compositionally biased region" description="Polar residues" evidence="1">
    <location>
        <begin position="47"/>
        <end position="61"/>
    </location>
</feature>